<dbReference type="InterPro" id="IPR051459">
    <property type="entry name" value="Cytochrome_c-type_DH"/>
</dbReference>
<evidence type="ECO:0000256" key="11">
    <source>
        <dbReference type="SAM" id="SignalP"/>
    </source>
</evidence>
<feature type="binding site" description="axial binding residue" evidence="10">
    <location>
        <position position="194"/>
    </location>
    <ligand>
        <name>heme c</name>
        <dbReference type="ChEBI" id="CHEBI:61717"/>
        <label>2</label>
    </ligand>
    <ligandPart>
        <name>Fe</name>
        <dbReference type="ChEBI" id="CHEBI:18248"/>
    </ligandPart>
</feature>
<feature type="domain" description="Cytochrome c" evidence="12">
    <location>
        <begin position="175"/>
        <end position="288"/>
    </location>
</feature>
<dbReference type="PROSITE" id="PS51007">
    <property type="entry name" value="CYTC"/>
    <property type="match status" value="3"/>
</dbReference>
<evidence type="ECO:0000256" key="4">
    <source>
        <dbReference type="ARBA" id="ARBA00022723"/>
    </source>
</evidence>
<keyword evidence="14" id="KW-1185">Reference proteome</keyword>
<comment type="cofactor">
    <cofactor evidence="9">
        <name>heme c</name>
        <dbReference type="ChEBI" id="CHEBI:61717"/>
    </cofactor>
    <text evidence="9">Binds 3 heme c groups covalently per subunit.</text>
</comment>
<keyword evidence="6" id="KW-0677">Repeat</keyword>
<evidence type="ECO:0000256" key="10">
    <source>
        <dbReference type="PIRSR" id="PIRSR000018-51"/>
    </source>
</evidence>
<dbReference type="STRING" id="686340.Metal_0386"/>
<dbReference type="PIRSF" id="PIRSF000018">
    <property type="entry name" value="Mb_ADH_cyt_c"/>
    <property type="match status" value="1"/>
</dbReference>
<evidence type="ECO:0000259" key="12">
    <source>
        <dbReference type="PROSITE" id="PS51007"/>
    </source>
</evidence>
<name>H8GMK2_METAL</name>
<evidence type="ECO:0000313" key="13">
    <source>
        <dbReference type="EMBL" id="EIC28242.1"/>
    </source>
</evidence>
<feature type="domain" description="Cytochrome c" evidence="12">
    <location>
        <begin position="314"/>
        <end position="404"/>
    </location>
</feature>
<feature type="binding site" description="covalent" evidence="9">
    <location>
        <position position="327"/>
    </location>
    <ligand>
        <name>heme c</name>
        <dbReference type="ChEBI" id="CHEBI:61717"/>
        <label>3</label>
    </ligand>
</feature>
<keyword evidence="7 10" id="KW-0408">Iron</keyword>
<feature type="binding site" description="covalent" evidence="9">
    <location>
        <position position="193"/>
    </location>
    <ligand>
        <name>heme c</name>
        <dbReference type="ChEBI" id="CHEBI:61717"/>
        <label>2</label>
    </ligand>
</feature>
<dbReference type="EMBL" id="CM001475">
    <property type="protein sequence ID" value="EIC28242.1"/>
    <property type="molecule type" value="Genomic_DNA"/>
</dbReference>
<dbReference type="AlphaFoldDB" id="H8GMK2"/>
<dbReference type="PANTHER" id="PTHR35008">
    <property type="entry name" value="BLL4482 PROTEIN-RELATED"/>
    <property type="match status" value="1"/>
</dbReference>
<dbReference type="SUPFAM" id="SSF46626">
    <property type="entry name" value="Cytochrome c"/>
    <property type="match status" value="3"/>
</dbReference>
<feature type="chain" id="PRO_5003612327" evidence="11">
    <location>
        <begin position="28"/>
        <end position="427"/>
    </location>
</feature>
<evidence type="ECO:0000256" key="3">
    <source>
        <dbReference type="ARBA" id="ARBA00022617"/>
    </source>
</evidence>
<evidence type="ECO:0000256" key="6">
    <source>
        <dbReference type="ARBA" id="ARBA00022737"/>
    </source>
</evidence>
<dbReference type="GO" id="GO:0020037">
    <property type="term" value="F:heme binding"/>
    <property type="evidence" value="ECO:0007669"/>
    <property type="project" value="InterPro"/>
</dbReference>
<feature type="binding site" description="covalent" evidence="9">
    <location>
        <position position="42"/>
    </location>
    <ligand>
        <name>heme c</name>
        <dbReference type="ChEBI" id="CHEBI:61717"/>
        <label>1</label>
    </ligand>
</feature>
<keyword evidence="3 9" id="KW-0349">Heme</keyword>
<dbReference type="GO" id="GO:0005886">
    <property type="term" value="C:plasma membrane"/>
    <property type="evidence" value="ECO:0007669"/>
    <property type="project" value="UniProtKB-SubCell"/>
</dbReference>
<dbReference type="Pfam" id="PF00034">
    <property type="entry name" value="Cytochrom_C"/>
    <property type="match status" value="1"/>
</dbReference>
<dbReference type="GO" id="GO:0016614">
    <property type="term" value="F:oxidoreductase activity, acting on CH-OH group of donors"/>
    <property type="evidence" value="ECO:0007669"/>
    <property type="project" value="InterPro"/>
</dbReference>
<protein>
    <submittedName>
        <fullName evidence="13">Cytochrome c, mono-and diheme variants family</fullName>
    </submittedName>
</protein>
<keyword evidence="5 11" id="KW-0732">Signal</keyword>
<dbReference type="PANTHER" id="PTHR35008:SF8">
    <property type="entry name" value="ALCOHOL DEHYDROGENASE CYTOCHROME C SUBUNIT"/>
    <property type="match status" value="1"/>
</dbReference>
<dbReference type="InterPro" id="IPR036909">
    <property type="entry name" value="Cyt_c-like_dom_sf"/>
</dbReference>
<reference evidence="13 14" key="1">
    <citation type="journal article" date="2013" name="Genome Announc.">
        <title>Genome Sequence of the Obligate Gammaproteobacterial Methanotroph Methylomicrobium album Strain BG8.</title>
        <authorList>
            <person name="Kits K.D."/>
            <person name="Kalyuzhnaya M.G."/>
            <person name="Klotz M.G."/>
            <person name="Jetten M.S."/>
            <person name="Op den Camp H.J."/>
            <person name="Vuilleumier S."/>
            <person name="Bringel F."/>
            <person name="Dispirito A.A."/>
            <person name="Murrell J.C."/>
            <person name="Bruce D."/>
            <person name="Cheng J.F."/>
            <person name="Copeland A."/>
            <person name="Goodwin L."/>
            <person name="Hauser L."/>
            <person name="Lajus A."/>
            <person name="Land M.L."/>
            <person name="Lapidus A."/>
            <person name="Lucas S."/>
            <person name="Medigue C."/>
            <person name="Pitluck S."/>
            <person name="Woyke T."/>
            <person name="Zeytun A."/>
            <person name="Stein L.Y."/>
        </authorList>
    </citation>
    <scope>NUCLEOTIDE SEQUENCE [LARGE SCALE GENOMIC DNA]</scope>
    <source>
        <strain evidence="13 14">BG8</strain>
    </source>
</reference>
<feature type="binding site" description="covalent" evidence="9">
    <location>
        <position position="190"/>
    </location>
    <ligand>
        <name>heme c</name>
        <dbReference type="ChEBI" id="CHEBI:61717"/>
        <label>2</label>
    </ligand>
</feature>
<feature type="domain" description="Cytochrome c" evidence="12">
    <location>
        <begin position="28"/>
        <end position="132"/>
    </location>
</feature>
<dbReference type="eggNOG" id="COG2010">
    <property type="taxonomic scope" value="Bacteria"/>
</dbReference>
<comment type="subcellular location">
    <subcellularLocation>
        <location evidence="1">Cell membrane</location>
    </subcellularLocation>
</comment>
<dbReference type="Gene3D" id="1.10.760.10">
    <property type="entry name" value="Cytochrome c-like domain"/>
    <property type="match status" value="3"/>
</dbReference>
<evidence type="ECO:0000256" key="7">
    <source>
        <dbReference type="ARBA" id="ARBA00023004"/>
    </source>
</evidence>
<gene>
    <name evidence="13" type="ORF">Metal_0386</name>
</gene>
<feature type="binding site" description="covalent" evidence="9">
    <location>
        <position position="45"/>
    </location>
    <ligand>
        <name>heme c</name>
        <dbReference type="ChEBI" id="CHEBI:61717"/>
        <label>1</label>
    </ligand>
</feature>
<dbReference type="Proteomes" id="UP000005090">
    <property type="component" value="Chromosome"/>
</dbReference>
<feature type="binding site" description="covalent" evidence="9">
    <location>
        <position position="330"/>
    </location>
    <ligand>
        <name>heme c</name>
        <dbReference type="ChEBI" id="CHEBI:61717"/>
        <label>3</label>
    </ligand>
</feature>
<keyword evidence="4 10" id="KW-0479">Metal-binding</keyword>
<evidence type="ECO:0000256" key="5">
    <source>
        <dbReference type="ARBA" id="ARBA00022729"/>
    </source>
</evidence>
<dbReference type="GO" id="GO:0005506">
    <property type="term" value="F:iron ion binding"/>
    <property type="evidence" value="ECO:0007669"/>
    <property type="project" value="InterPro"/>
</dbReference>
<keyword evidence="8" id="KW-0472">Membrane</keyword>
<evidence type="ECO:0000256" key="9">
    <source>
        <dbReference type="PIRSR" id="PIRSR000018-50"/>
    </source>
</evidence>
<dbReference type="InterPro" id="IPR014353">
    <property type="entry name" value="Membr-bd_ADH_cyt_c"/>
</dbReference>
<dbReference type="HOGENOM" id="CLU_028594_0_0_6"/>
<feature type="binding site" description="axial binding residue" evidence="10">
    <location>
        <position position="46"/>
    </location>
    <ligand>
        <name>heme c</name>
        <dbReference type="ChEBI" id="CHEBI:61717"/>
        <label>1</label>
    </ligand>
    <ligandPart>
        <name>Fe</name>
        <dbReference type="ChEBI" id="CHEBI:18248"/>
    </ligandPart>
</feature>
<accession>H8GMK2</accession>
<keyword evidence="2" id="KW-1003">Cell membrane</keyword>
<evidence type="ECO:0000256" key="2">
    <source>
        <dbReference type="ARBA" id="ARBA00022475"/>
    </source>
</evidence>
<evidence type="ECO:0000256" key="1">
    <source>
        <dbReference type="ARBA" id="ARBA00004236"/>
    </source>
</evidence>
<evidence type="ECO:0000313" key="14">
    <source>
        <dbReference type="Proteomes" id="UP000005090"/>
    </source>
</evidence>
<dbReference type="InterPro" id="IPR009056">
    <property type="entry name" value="Cyt_c-like_dom"/>
</dbReference>
<organism evidence="13 14">
    <name type="scientific">Methylomicrobium album BG8</name>
    <dbReference type="NCBI Taxonomy" id="686340"/>
    <lineage>
        <taxon>Bacteria</taxon>
        <taxon>Pseudomonadati</taxon>
        <taxon>Pseudomonadota</taxon>
        <taxon>Gammaproteobacteria</taxon>
        <taxon>Methylococcales</taxon>
        <taxon>Methylococcaceae</taxon>
        <taxon>Methylomicrobium</taxon>
    </lineage>
</organism>
<dbReference type="GO" id="GO:0009055">
    <property type="term" value="F:electron transfer activity"/>
    <property type="evidence" value="ECO:0007669"/>
    <property type="project" value="InterPro"/>
</dbReference>
<feature type="signal peptide" evidence="11">
    <location>
        <begin position="1"/>
        <end position="27"/>
    </location>
</feature>
<sequence>MDRSFATFFAAGTALFIGLAANPQAGAADMSKGAYLAKAGDCISCHTAGPKAAPYAGGLPIESPFGIIYSTNITPDPVHGIGRYTLDDFTRAVRGGIAKDGRRLYPAMPYTSFTALSDEDIRALYDYFMHEVSPVSSAPPETRLPFPFNQRVGLFFWDLAFVEHARFKPNEKRSAEWNRGAYLVQSLGHCGACHTPRGFAFQEKAYSEASPHYLSGAVINHWYASNLRGDPASGLGRWREADIVEFLRVGHGGGAMAFGSMTDVVENSMQYLRDDDLKAIALYLKSLPARGEDASYRPEGPEVAVKLAALQRGEVERPGAGLYASFCAKCHRLTGEGKPGHTPKLAGNSLVLADNPTSLIRLLLEGAEPPKTVATPKPHKMPGFAAKFTDGQIAEVLSFIRSSWGNAASPVTTRQVATLRRALRKTP</sequence>
<evidence type="ECO:0000256" key="8">
    <source>
        <dbReference type="ARBA" id="ARBA00023136"/>
    </source>
</evidence>
<feature type="binding site" description="axial binding residue" evidence="10">
    <location>
        <position position="331"/>
    </location>
    <ligand>
        <name>heme c</name>
        <dbReference type="ChEBI" id="CHEBI:61717"/>
        <label>3</label>
    </ligand>
    <ligandPart>
        <name>Fe</name>
        <dbReference type="ChEBI" id="CHEBI:18248"/>
    </ligandPart>
</feature>
<proteinExistence type="predicted"/>